<proteinExistence type="inferred from homology"/>
<dbReference type="PANTHER" id="PTHR30041:SF8">
    <property type="entry name" value="PROTEIN YFFB"/>
    <property type="match status" value="1"/>
</dbReference>
<dbReference type="NCBIfam" id="TIGR01617">
    <property type="entry name" value="arsC_related"/>
    <property type="match status" value="1"/>
</dbReference>
<dbReference type="AlphaFoldDB" id="A0A1G8ZV86"/>
<dbReference type="InterPro" id="IPR006504">
    <property type="entry name" value="Tscrpt_reg_Spx/MgsR"/>
</dbReference>
<sequence length="118" mass="13538">MTITMYGITNCDTIKKARIWLESHDVAYRFHDYRVEGLEADRLDGWSGKVGWEILLNKSSTTFRELSDTDRLSLDERKAKALMLAKPTMIKRPVLDFGDRILVGFKPDVYQQALGGLK</sequence>
<dbReference type="Pfam" id="PF03960">
    <property type="entry name" value="ArsC"/>
    <property type="match status" value="1"/>
</dbReference>
<dbReference type="SUPFAM" id="SSF52833">
    <property type="entry name" value="Thioredoxin-like"/>
    <property type="match status" value="1"/>
</dbReference>
<name>A0A1G8ZV86_9HYPH</name>
<dbReference type="PROSITE" id="PS51353">
    <property type="entry name" value="ARSC"/>
    <property type="match status" value="1"/>
</dbReference>
<dbReference type="Proteomes" id="UP000198894">
    <property type="component" value="Unassembled WGS sequence"/>
</dbReference>
<protein>
    <submittedName>
        <fullName evidence="3">Transcriptional regulator, Spx/MgsR family</fullName>
    </submittedName>
</protein>
<dbReference type="RefSeq" id="WP_091596107.1">
    <property type="nucleotide sequence ID" value="NZ_FNEE01000012.1"/>
</dbReference>
<dbReference type="Gene3D" id="3.40.30.10">
    <property type="entry name" value="Glutaredoxin"/>
    <property type="match status" value="1"/>
</dbReference>
<accession>A0A1G8ZV86</accession>
<dbReference type="PANTHER" id="PTHR30041">
    <property type="entry name" value="ARSENATE REDUCTASE"/>
    <property type="match status" value="1"/>
</dbReference>
<evidence type="ECO:0000313" key="3">
    <source>
        <dbReference type="EMBL" id="SDK19026.1"/>
    </source>
</evidence>
<dbReference type="NCBIfam" id="NF008107">
    <property type="entry name" value="PRK10853.1"/>
    <property type="match status" value="1"/>
</dbReference>
<organism evidence="3 4">
    <name type="scientific">Mesorhizobium muleiense</name>
    <dbReference type="NCBI Taxonomy" id="1004279"/>
    <lineage>
        <taxon>Bacteria</taxon>
        <taxon>Pseudomonadati</taxon>
        <taxon>Pseudomonadota</taxon>
        <taxon>Alphaproteobacteria</taxon>
        <taxon>Hyphomicrobiales</taxon>
        <taxon>Phyllobacteriaceae</taxon>
        <taxon>Mesorhizobium</taxon>
    </lineage>
</organism>
<comment type="similarity">
    <text evidence="1 2">Belongs to the ArsC family.</text>
</comment>
<evidence type="ECO:0000256" key="2">
    <source>
        <dbReference type="PROSITE-ProRule" id="PRU01282"/>
    </source>
</evidence>
<evidence type="ECO:0000256" key="1">
    <source>
        <dbReference type="ARBA" id="ARBA00007198"/>
    </source>
</evidence>
<dbReference type="CDD" id="cd03035">
    <property type="entry name" value="ArsC_Yffb"/>
    <property type="match status" value="1"/>
</dbReference>
<reference evidence="4" key="1">
    <citation type="submission" date="2016-10" db="EMBL/GenBank/DDBJ databases">
        <authorList>
            <person name="Varghese N."/>
            <person name="Submissions S."/>
        </authorList>
    </citation>
    <scope>NUCLEOTIDE SEQUENCE [LARGE SCALE GENOMIC DNA]</scope>
    <source>
        <strain evidence="4">CGMCC 1.11022</strain>
    </source>
</reference>
<dbReference type="EMBL" id="FNEE01000012">
    <property type="protein sequence ID" value="SDK19026.1"/>
    <property type="molecule type" value="Genomic_DNA"/>
</dbReference>
<dbReference type="InterPro" id="IPR036249">
    <property type="entry name" value="Thioredoxin-like_sf"/>
</dbReference>
<dbReference type="InterPro" id="IPR006660">
    <property type="entry name" value="Arsenate_reductase-like"/>
</dbReference>
<evidence type="ECO:0000313" key="4">
    <source>
        <dbReference type="Proteomes" id="UP000198894"/>
    </source>
</evidence>
<gene>
    <name evidence="3" type="ORF">SAMN05428953_112151</name>
</gene>
<keyword evidence="4" id="KW-1185">Reference proteome</keyword>